<reference evidence="2" key="1">
    <citation type="submission" date="2024-01" db="EMBL/GenBank/DDBJ databases">
        <authorList>
            <person name="Webb A."/>
        </authorList>
    </citation>
    <scope>NUCLEOTIDE SEQUENCE</scope>
    <source>
        <strain evidence="2">Pm1</strain>
    </source>
</reference>
<feature type="compositionally biased region" description="Low complexity" evidence="1">
    <location>
        <begin position="1"/>
        <end position="13"/>
    </location>
</feature>
<evidence type="ECO:0000256" key="1">
    <source>
        <dbReference type="SAM" id="MobiDB-lite"/>
    </source>
</evidence>
<organism evidence="2 3">
    <name type="scientific">Peronospora matthiolae</name>
    <dbReference type="NCBI Taxonomy" id="2874970"/>
    <lineage>
        <taxon>Eukaryota</taxon>
        <taxon>Sar</taxon>
        <taxon>Stramenopiles</taxon>
        <taxon>Oomycota</taxon>
        <taxon>Peronosporomycetes</taxon>
        <taxon>Peronosporales</taxon>
        <taxon>Peronosporaceae</taxon>
        <taxon>Peronospora</taxon>
    </lineage>
</organism>
<protein>
    <submittedName>
        <fullName evidence="2">Uncharacterized protein</fullName>
    </submittedName>
</protein>
<dbReference type="Proteomes" id="UP001162060">
    <property type="component" value="Unassembled WGS sequence"/>
</dbReference>
<dbReference type="AlphaFoldDB" id="A0AAV1TYV2"/>
<accession>A0AAV1TYV2</accession>
<name>A0AAV1TYV2_9STRA</name>
<feature type="region of interest" description="Disordered" evidence="1">
    <location>
        <begin position="1"/>
        <end position="68"/>
    </location>
</feature>
<evidence type="ECO:0000313" key="2">
    <source>
        <dbReference type="EMBL" id="CAK7927595.1"/>
    </source>
</evidence>
<comment type="caution">
    <text evidence="2">The sequence shown here is derived from an EMBL/GenBank/DDBJ whole genome shotgun (WGS) entry which is preliminary data.</text>
</comment>
<gene>
    <name evidence="2" type="ORF">PM001_LOCUS12745</name>
</gene>
<sequence>MDSHASGRGNSSGRHSHHGGLNNAPLGSVDHRLSPPKDVVVTKTFDPARRSDHLDVQERNRVTEQLQDDLAHERSRRFELHDLVKDNYNSSAHDR</sequence>
<dbReference type="EMBL" id="CAKLBY020000113">
    <property type="protein sequence ID" value="CAK7927595.1"/>
    <property type="molecule type" value="Genomic_DNA"/>
</dbReference>
<evidence type="ECO:0000313" key="3">
    <source>
        <dbReference type="Proteomes" id="UP001162060"/>
    </source>
</evidence>
<feature type="compositionally biased region" description="Basic and acidic residues" evidence="1">
    <location>
        <begin position="46"/>
        <end position="62"/>
    </location>
</feature>
<proteinExistence type="predicted"/>